<reference evidence="4 5" key="1">
    <citation type="submission" date="2016-10" db="EMBL/GenBank/DDBJ databases">
        <authorList>
            <person name="de Groot N.N."/>
        </authorList>
    </citation>
    <scope>NUCLEOTIDE SEQUENCE [LARGE SCALE GENOMIC DNA]</scope>
    <source>
        <strain evidence="4 5">DSM 1736</strain>
    </source>
</reference>
<evidence type="ECO:0000256" key="1">
    <source>
        <dbReference type="ARBA" id="ARBA00023015"/>
    </source>
</evidence>
<dbReference type="InterPro" id="IPR013196">
    <property type="entry name" value="HTH_11"/>
</dbReference>
<dbReference type="InterPro" id="IPR036388">
    <property type="entry name" value="WH-like_DNA-bd_sf"/>
</dbReference>
<dbReference type="Gene3D" id="1.10.10.10">
    <property type="entry name" value="Winged helix-like DNA-binding domain superfamily/Winged helix DNA-binding domain"/>
    <property type="match status" value="1"/>
</dbReference>
<dbReference type="GO" id="GO:0003700">
    <property type="term" value="F:DNA-binding transcription factor activity"/>
    <property type="evidence" value="ECO:0007669"/>
    <property type="project" value="InterPro"/>
</dbReference>
<proteinExistence type="predicted"/>
<protein>
    <submittedName>
        <fullName evidence="4">Predicted DNA-binding transcriptional regulator YafY, contains an HTH and WYL domains</fullName>
    </submittedName>
</protein>
<dbReference type="InterPro" id="IPR051534">
    <property type="entry name" value="CBASS_pafABC_assoc_protein"/>
</dbReference>
<feature type="domain" description="HTH deoR-type" evidence="3">
    <location>
        <begin position="2"/>
        <end position="61"/>
    </location>
</feature>
<dbReference type="SUPFAM" id="SSF46785">
    <property type="entry name" value="Winged helix' DNA-binding domain"/>
    <property type="match status" value="1"/>
</dbReference>
<evidence type="ECO:0000256" key="2">
    <source>
        <dbReference type="ARBA" id="ARBA00023163"/>
    </source>
</evidence>
<dbReference type="GO" id="GO:0003677">
    <property type="term" value="F:DNA binding"/>
    <property type="evidence" value="ECO:0007669"/>
    <property type="project" value="UniProtKB-KW"/>
</dbReference>
<dbReference type="PROSITE" id="PS52050">
    <property type="entry name" value="WYL"/>
    <property type="match status" value="1"/>
</dbReference>
<dbReference type="Pfam" id="PF25583">
    <property type="entry name" value="WCX"/>
    <property type="match status" value="1"/>
</dbReference>
<keyword evidence="1" id="KW-0805">Transcription regulation</keyword>
<dbReference type="AlphaFoldDB" id="A0A1G9TYU8"/>
<organism evidence="4 5">
    <name type="scientific">Dendrosporobacter quercicolus</name>
    <dbReference type="NCBI Taxonomy" id="146817"/>
    <lineage>
        <taxon>Bacteria</taxon>
        <taxon>Bacillati</taxon>
        <taxon>Bacillota</taxon>
        <taxon>Negativicutes</taxon>
        <taxon>Selenomonadales</taxon>
        <taxon>Sporomusaceae</taxon>
        <taxon>Dendrosporobacter</taxon>
    </lineage>
</organism>
<evidence type="ECO:0000259" key="3">
    <source>
        <dbReference type="PROSITE" id="PS51000"/>
    </source>
</evidence>
<keyword evidence="2" id="KW-0804">Transcription</keyword>
<dbReference type="InterPro" id="IPR057727">
    <property type="entry name" value="WCX_dom"/>
</dbReference>
<sequence>MKIDRLIAIIMILLEREKVSAKDLAQMFEVSTRTIYRDLESINQAGIPILATAGPGGGAEILKTYKVEKRLFSTADITTLLLGLGSIQSNIPGDAIVNTLAKVKGMIPPDKQKEFQFRANQIKIDIAPWLQAGGLSDTIETIQTALEHQFCLRFDYRDIRNQKSNRKIEPYRLLLKGEDWYIQGYCLIRNDFRTFKLLRMQNIGILEQPFEIRDFPAESLDTVVFNDKRLVAAKLRIHEEIRDMIIARFGEACLIPDGAKYYIADIHLPIDDLACRYLLAFGNKCVCLEPEAMREEMRKLAEEIYCFYHSSTVGKCKLCVKAGNFADNRQAADARCTALRRRRSRSLGGRRPRLFVRRASGKRFQRPVRCLQADNNV</sequence>
<dbReference type="STRING" id="146817.SAMN04488502_105124"/>
<dbReference type="Pfam" id="PF08279">
    <property type="entry name" value="HTH_11"/>
    <property type="match status" value="1"/>
</dbReference>
<keyword evidence="4" id="KW-0238">DNA-binding</keyword>
<dbReference type="PANTHER" id="PTHR34580">
    <property type="match status" value="1"/>
</dbReference>
<dbReference type="PANTHER" id="PTHR34580:SF1">
    <property type="entry name" value="PROTEIN PAFC"/>
    <property type="match status" value="1"/>
</dbReference>
<dbReference type="SMART" id="SM00420">
    <property type="entry name" value="HTH_DEOR"/>
    <property type="match status" value="1"/>
</dbReference>
<dbReference type="InterPro" id="IPR036390">
    <property type="entry name" value="WH_DNA-bd_sf"/>
</dbReference>
<dbReference type="InterPro" id="IPR001034">
    <property type="entry name" value="DeoR_HTH"/>
</dbReference>
<dbReference type="PIRSF" id="PIRSF016838">
    <property type="entry name" value="PafC"/>
    <property type="match status" value="1"/>
</dbReference>
<dbReference type="Proteomes" id="UP000214880">
    <property type="component" value="Unassembled WGS sequence"/>
</dbReference>
<dbReference type="PROSITE" id="PS51000">
    <property type="entry name" value="HTH_DEOR_2"/>
    <property type="match status" value="1"/>
</dbReference>
<dbReference type="InterPro" id="IPR026881">
    <property type="entry name" value="WYL_dom"/>
</dbReference>
<dbReference type="InterPro" id="IPR028349">
    <property type="entry name" value="PafC-like"/>
</dbReference>
<name>A0A1G9TYU8_9FIRM</name>
<keyword evidence="5" id="KW-1185">Reference proteome</keyword>
<accession>A0A1G9TYU8</accession>
<dbReference type="EMBL" id="FNHB01000005">
    <property type="protein sequence ID" value="SDM52435.1"/>
    <property type="molecule type" value="Genomic_DNA"/>
</dbReference>
<evidence type="ECO:0000313" key="4">
    <source>
        <dbReference type="EMBL" id="SDM52435.1"/>
    </source>
</evidence>
<dbReference type="OrthoDB" id="9815009at2"/>
<evidence type="ECO:0000313" key="5">
    <source>
        <dbReference type="Proteomes" id="UP000214880"/>
    </source>
</evidence>
<gene>
    <name evidence="4" type="ORF">SAMN04488502_105124</name>
</gene>
<dbReference type="Pfam" id="PF13280">
    <property type="entry name" value="WYL"/>
    <property type="match status" value="1"/>
</dbReference>